<dbReference type="EMBL" id="AQHZ01000018">
    <property type="protein sequence ID" value="ENO18132.1"/>
    <property type="molecule type" value="Genomic_DNA"/>
</dbReference>
<evidence type="ECO:0000259" key="4">
    <source>
        <dbReference type="PROSITE" id="PS50006"/>
    </source>
</evidence>
<comment type="caution">
    <text evidence="5">The sequence shown here is derived from an EMBL/GenBank/DDBJ whole genome shotgun (WGS) entry which is preliminary data.</text>
</comment>
<evidence type="ECO:0000313" key="5">
    <source>
        <dbReference type="EMBL" id="ENO18132.1"/>
    </source>
</evidence>
<feature type="transmembrane region" description="Helical" evidence="3">
    <location>
        <begin position="138"/>
        <end position="157"/>
    </location>
</feature>
<feature type="region of interest" description="Disordered" evidence="2">
    <location>
        <begin position="1"/>
        <end position="52"/>
    </location>
</feature>
<feature type="compositionally biased region" description="Low complexity" evidence="2">
    <location>
        <begin position="258"/>
        <end position="268"/>
    </location>
</feature>
<keyword evidence="3" id="KW-0472">Membrane</keyword>
<dbReference type="SUPFAM" id="SSF49879">
    <property type="entry name" value="SMAD/FHA domain"/>
    <property type="match status" value="1"/>
</dbReference>
<accession>N6X3X3</accession>
<feature type="region of interest" description="Disordered" evidence="2">
    <location>
        <begin position="174"/>
        <end position="211"/>
    </location>
</feature>
<dbReference type="Gene3D" id="2.60.200.20">
    <property type="match status" value="1"/>
</dbReference>
<dbReference type="PATRIC" id="fig|888050.3.peg.1103"/>
<feature type="transmembrane region" description="Helical" evidence="3">
    <location>
        <begin position="85"/>
        <end position="105"/>
    </location>
</feature>
<dbReference type="STRING" id="888050.HMPREF9004_1163"/>
<evidence type="ECO:0000313" key="6">
    <source>
        <dbReference type="Proteomes" id="UP000013015"/>
    </source>
</evidence>
<feature type="transmembrane region" description="Helical" evidence="3">
    <location>
        <begin position="61"/>
        <end position="80"/>
    </location>
</feature>
<feature type="compositionally biased region" description="Low complexity" evidence="2">
    <location>
        <begin position="308"/>
        <end position="330"/>
    </location>
</feature>
<dbReference type="InterPro" id="IPR000253">
    <property type="entry name" value="FHA_dom"/>
</dbReference>
<reference evidence="5 6" key="1">
    <citation type="submission" date="2013-03" db="EMBL/GenBank/DDBJ databases">
        <title>Reference genome for the Human Microbiome Project.</title>
        <authorList>
            <person name="Aqrawi P."/>
            <person name="Ayvaz T."/>
            <person name="Bess C."/>
            <person name="Blankenburg K."/>
            <person name="Coyle M."/>
            <person name="Deng J."/>
            <person name="Forbes L."/>
            <person name="Fowler G."/>
            <person name="Francisco L."/>
            <person name="Fu Q."/>
            <person name="Gibbs R."/>
            <person name="Gross S."/>
            <person name="Gubbala S."/>
            <person name="Hale W."/>
            <person name="Hemphill L."/>
            <person name="Highlander S."/>
            <person name="Hirani K."/>
            <person name="Jackson L."/>
            <person name="Jakkamsetti A."/>
            <person name="Javaid M."/>
            <person name="Jayaseelan J.C."/>
            <person name="Jiang H."/>
            <person name="Joshi V."/>
            <person name="Korchina V."/>
            <person name="Kovar C."/>
            <person name="Lara F."/>
            <person name="Lee S."/>
            <person name="Liu Y."/>
            <person name="Mata R."/>
            <person name="Mathew T."/>
            <person name="Munidasa M."/>
            <person name="Muzny D."/>
            <person name="Nazareth L."/>
            <person name="Ngo R."/>
            <person name="Nguyen L."/>
            <person name="Nguyen N."/>
            <person name="Okwuonu G."/>
            <person name="Ongeri F."/>
            <person name="Palculict T."/>
            <person name="Patil S."/>
            <person name="Petrosino J."/>
            <person name="Pham C."/>
            <person name="Pham P."/>
            <person name="Pu L.-L."/>
            <person name="Qin X."/>
            <person name="Qu J."/>
            <person name="Reid J."/>
            <person name="Ross M."/>
            <person name="Ruth R."/>
            <person name="Saada N."/>
            <person name="San Lucas F."/>
            <person name="Santibanez J."/>
            <person name="Shang Y."/>
            <person name="Simmons D."/>
            <person name="Song X.-Z."/>
            <person name="Tang L.-Y."/>
            <person name="Thornton R."/>
            <person name="Warren J."/>
            <person name="Weissenberger G."/>
            <person name="Wilczek-Boney K."/>
            <person name="Worley K."/>
            <person name="Youmans B."/>
            <person name="Zhang J."/>
            <person name="Zhang L."/>
            <person name="Zhao Z."/>
            <person name="Zhou C."/>
            <person name="Zhu D."/>
            <person name="Zhu Y."/>
        </authorList>
    </citation>
    <scope>NUCLEOTIDE SEQUENCE [LARGE SCALE GENOMIC DNA]</scope>
    <source>
        <strain evidence="5 6">F0333</strain>
    </source>
</reference>
<evidence type="ECO:0000256" key="1">
    <source>
        <dbReference type="ARBA" id="ARBA00022553"/>
    </source>
</evidence>
<evidence type="ECO:0000256" key="2">
    <source>
        <dbReference type="SAM" id="MobiDB-lite"/>
    </source>
</evidence>
<feature type="domain" description="FHA" evidence="4">
    <location>
        <begin position="371"/>
        <end position="421"/>
    </location>
</feature>
<sequence>MTAFTPHSSSSPRSARPPHSTPSAGARSAADVPSVSAIAAQTQRPSNDPTDFAPARPGARLTAFIIDFFLVLVICSALWIWRPSLILVVIMSLQLSIVGALILSITGRSPGLFITKTALLAQDSTRAPGLGKGLAYGLLYYLMALTLIGLVLSALLCREGRGWMERITGTRSIDLTTPLERSTAPHQAGRTSSHAPEQHRPLPQHPSFSAAPSGFAAVAASRGFQMSKPVPAAPQGRAGVVSRQEDTARGQSGGSHGWGPAAPGWGAATQSQSGSARELPGTAPSRAAATLGPLSAAHHPAPPTYPISANPSQASTSSSPASSTTDAPIPTQHPAPPHTSPSTPSQPVPTQKPQIWAVLDSGGQELIDSVLVLGRAPSSDDPKARLVTVSDSTRSLSRTHLRLGPNHSGVWVEDAFSANGTKARTPDGSVTELPRGQKRSVPIGTILIMGERTLTITAHSEKD</sequence>
<dbReference type="AlphaFoldDB" id="N6X3X3"/>
<dbReference type="OrthoDB" id="3254248at2"/>
<dbReference type="InterPro" id="IPR008984">
    <property type="entry name" value="SMAD_FHA_dom_sf"/>
</dbReference>
<dbReference type="RefSeq" id="WP_005963299.1">
    <property type="nucleotide sequence ID" value="NZ_CP040505.1"/>
</dbReference>
<feature type="compositionally biased region" description="Polar residues" evidence="2">
    <location>
        <begin position="39"/>
        <end position="49"/>
    </location>
</feature>
<dbReference type="CDD" id="cd00060">
    <property type="entry name" value="FHA"/>
    <property type="match status" value="1"/>
</dbReference>
<keyword evidence="1" id="KW-0597">Phosphoprotein</keyword>
<dbReference type="Proteomes" id="UP000013015">
    <property type="component" value="Unassembled WGS sequence"/>
</dbReference>
<protein>
    <recommendedName>
        <fullName evidence="4">FHA domain-containing protein</fullName>
    </recommendedName>
</protein>
<dbReference type="PROSITE" id="PS50006">
    <property type="entry name" value="FHA_DOMAIN"/>
    <property type="match status" value="1"/>
</dbReference>
<dbReference type="HOGENOM" id="CLU_590044_0_0_11"/>
<gene>
    <name evidence="5" type="ORF">HMPREF9004_1163</name>
</gene>
<feature type="region of interest" description="Disordered" evidence="2">
    <location>
        <begin position="227"/>
        <end position="350"/>
    </location>
</feature>
<name>N6X3X3_9ACTO</name>
<evidence type="ECO:0000256" key="3">
    <source>
        <dbReference type="SAM" id="Phobius"/>
    </source>
</evidence>
<keyword evidence="3" id="KW-0812">Transmembrane</keyword>
<feature type="compositionally biased region" description="Pro residues" evidence="2">
    <location>
        <begin position="331"/>
        <end position="347"/>
    </location>
</feature>
<keyword evidence="3" id="KW-1133">Transmembrane helix</keyword>
<proteinExistence type="predicted"/>
<organism evidence="5 6">
    <name type="scientific">Schaalia cardiffensis F0333</name>
    <dbReference type="NCBI Taxonomy" id="888050"/>
    <lineage>
        <taxon>Bacteria</taxon>
        <taxon>Bacillati</taxon>
        <taxon>Actinomycetota</taxon>
        <taxon>Actinomycetes</taxon>
        <taxon>Actinomycetales</taxon>
        <taxon>Actinomycetaceae</taxon>
        <taxon>Schaalia</taxon>
    </lineage>
</organism>
<keyword evidence="6" id="KW-1185">Reference proteome</keyword>
<dbReference type="eggNOG" id="COG1716">
    <property type="taxonomic scope" value="Bacteria"/>
</dbReference>
<feature type="compositionally biased region" description="Low complexity" evidence="2">
    <location>
        <begin position="1"/>
        <end position="24"/>
    </location>
</feature>